<keyword evidence="2" id="KW-0548">Nucleotidyltransferase</keyword>
<evidence type="ECO:0000256" key="1">
    <source>
        <dbReference type="ARBA" id="ARBA00022679"/>
    </source>
</evidence>
<dbReference type="EMBL" id="LWDF02001097">
    <property type="protein sequence ID" value="KAE8240394.1"/>
    <property type="molecule type" value="Genomic_DNA"/>
</dbReference>
<keyword evidence="6" id="KW-0695">RNA-directed DNA polymerase</keyword>
<dbReference type="InterPro" id="IPR041588">
    <property type="entry name" value="Integrase_H2C2"/>
</dbReference>
<dbReference type="InterPro" id="IPR041577">
    <property type="entry name" value="RT_RNaseH_2"/>
</dbReference>
<dbReference type="InterPro" id="IPR012337">
    <property type="entry name" value="RNaseH-like_sf"/>
</dbReference>
<keyword evidence="11" id="KW-1185">Reference proteome</keyword>
<dbReference type="PANTHER" id="PTHR37984:SF5">
    <property type="entry name" value="PROTEIN NYNRIN-LIKE"/>
    <property type="match status" value="1"/>
</dbReference>
<dbReference type="GO" id="GO:0003964">
    <property type="term" value="F:RNA-directed DNA polymerase activity"/>
    <property type="evidence" value="ECO:0007669"/>
    <property type="project" value="UniProtKB-KW"/>
</dbReference>
<dbReference type="Proteomes" id="UP000077521">
    <property type="component" value="Unassembled WGS sequence"/>
</dbReference>
<dbReference type="InterPro" id="IPR036397">
    <property type="entry name" value="RNaseH_sf"/>
</dbReference>
<dbReference type="PANTHER" id="PTHR37984">
    <property type="entry name" value="PROTEIN CBG26694"/>
    <property type="match status" value="1"/>
</dbReference>
<evidence type="ECO:0000256" key="7">
    <source>
        <dbReference type="ARBA" id="ARBA00023268"/>
    </source>
</evidence>
<dbReference type="SUPFAM" id="SSF56672">
    <property type="entry name" value="DNA/RNA polymerases"/>
    <property type="match status" value="2"/>
</dbReference>
<dbReference type="PROSITE" id="PS50878">
    <property type="entry name" value="RT_POL"/>
    <property type="match status" value="1"/>
</dbReference>
<dbReference type="CDD" id="cd01647">
    <property type="entry name" value="RT_LTR"/>
    <property type="match status" value="1"/>
</dbReference>
<keyword evidence="3" id="KW-0540">Nuclease</keyword>
<dbReference type="AlphaFoldDB" id="A0A8T8SII8"/>
<evidence type="ECO:0000256" key="8">
    <source>
        <dbReference type="SAM" id="MobiDB-lite"/>
    </source>
</evidence>
<dbReference type="InterPro" id="IPR000477">
    <property type="entry name" value="RT_dom"/>
</dbReference>
<dbReference type="GO" id="GO:0016787">
    <property type="term" value="F:hydrolase activity"/>
    <property type="evidence" value="ECO:0007669"/>
    <property type="project" value="UniProtKB-KW"/>
</dbReference>
<evidence type="ECO:0000256" key="5">
    <source>
        <dbReference type="ARBA" id="ARBA00022801"/>
    </source>
</evidence>
<accession>A0A8T8SII8</accession>
<dbReference type="GO" id="GO:0003676">
    <property type="term" value="F:nucleic acid binding"/>
    <property type="evidence" value="ECO:0007669"/>
    <property type="project" value="InterPro"/>
</dbReference>
<dbReference type="Gene3D" id="3.10.10.10">
    <property type="entry name" value="HIV Type 1 Reverse Transcriptase, subunit A, domain 1"/>
    <property type="match status" value="1"/>
</dbReference>
<dbReference type="GO" id="GO:0004519">
    <property type="term" value="F:endonuclease activity"/>
    <property type="evidence" value="ECO:0007669"/>
    <property type="project" value="UniProtKB-KW"/>
</dbReference>
<keyword evidence="7" id="KW-0511">Multifunctional enzyme</keyword>
<dbReference type="InterPro" id="IPR041373">
    <property type="entry name" value="RT_RNaseH"/>
</dbReference>
<reference evidence="10" key="2">
    <citation type="journal article" date="2019" name="IMA Fungus">
        <title>Genome sequencing and comparison of five Tilletia species to identify candidate genes for the detection of regulated species infecting wheat.</title>
        <authorList>
            <person name="Nguyen H.D.T."/>
            <person name="Sultana T."/>
            <person name="Kesanakurti P."/>
            <person name="Hambleton S."/>
        </authorList>
    </citation>
    <scope>NUCLEOTIDE SEQUENCE</scope>
    <source>
        <strain evidence="10">DAOMC 236416</strain>
    </source>
</reference>
<feature type="compositionally biased region" description="Low complexity" evidence="8">
    <location>
        <begin position="844"/>
        <end position="867"/>
    </location>
</feature>
<protein>
    <recommendedName>
        <fullName evidence="9">Reverse transcriptase domain-containing protein</fullName>
    </recommendedName>
</protein>
<dbReference type="Gene3D" id="1.10.340.70">
    <property type="match status" value="1"/>
</dbReference>
<evidence type="ECO:0000259" key="9">
    <source>
        <dbReference type="PROSITE" id="PS50878"/>
    </source>
</evidence>
<sequence>MSPSRSPVAPYSARRPPVVLEQFPPSRRIPFPFPPPHVLPPLPLQPLRPAPRSILEFDKQPLAARAQEDSTALVDDTFRVGLDENGVPHAEVVDLLRRHGEAFSFDGRPGHVKGAAMTIPVPDTSKLQAEPPRRVSPEKRQAIDKELAQLLEWGVVEESSSPVSAPVHLVKQRTKLRFCVDYRSLNTATTPDRYPLPRVDDVIENLRGHSWFSSMDAVRGYHQADIDPADRWKTAFATHRGLFQYRRVPFGLKSAPAFFQRMMDALLGPIRWIAALIYLDDIVTYTYTLAEHLRALDYILSEAERIDLRLSPAKCTFAVRELTLLGRKVSGFGLGVMEDRVAAVRELPRPRNLQELYHTLGLFSYYRAFIPPYSQRAAPLTALTKGLAYKQVGSAWRLVRADGTATTKTAELLDWTDTHERAFQDLRDALIQPPTLAHPDDDRPFLLYTDACRTGFAAAIHQIHVHPVGSSAAAFPVWPRLSPPLDPTAWAAALRQDPTFAPTVRRPLGPSSRDDEFYSLHDGVLVRKDDGRVCIPRSMLLSVLRRAHDDGGHFGFGKTYALVAAQFWHPRLSSLVAAYVRYCGPCLRTRRGKQTGALDVDQDATCPFQHTSIDVVLGMPSSDIVKFVMNRIVRFGWRPERLTSDHDTRIIGEAGRQLGEFLGVRITATPPHHHQANPVERHVQTVQRVLKAMSGDRHGLWDEEVLPAVELAMNNSSSFWRRGLGGTAEQFRQARACINEARTRITEERRRQKVQFDARHAPLLALRPGSLVWIRLADRPVRSAPSGKLDPVKLGPFPVRRVLSPHRVLVEVPPHLNVGDEFDVAQLDVHPAGGDPFASERANASDAPPASVPRPAASPSASAPAPALVRRGDRERRPAAIMRDATYDVHTLRADLGSPLLDRGSDAFSTPVPRSRVIALDGVRVQVVERPVAFMSRTTTLAESKLAGPELELACLSWAFTRAQHMLEGAKITVITDHAPIPGMLSSRPGAIPYGHAVERARVVLRPHLDNLRFVYRPGRLHVNVDALSRLVRDDPAPPRRRASFG</sequence>
<evidence type="ECO:0000256" key="2">
    <source>
        <dbReference type="ARBA" id="ARBA00022695"/>
    </source>
</evidence>
<name>A0A8T8SII8_9BASI</name>
<dbReference type="Pfam" id="PF00078">
    <property type="entry name" value="RVT_1"/>
    <property type="match status" value="1"/>
</dbReference>
<reference evidence="10" key="1">
    <citation type="submission" date="2016-04" db="EMBL/GenBank/DDBJ databases">
        <authorList>
            <person name="Nguyen H.D."/>
            <person name="Samba Siva P."/>
            <person name="Cullis J."/>
            <person name="Levesque C.A."/>
            <person name="Hambleton S."/>
        </authorList>
    </citation>
    <scope>NUCLEOTIDE SEQUENCE</scope>
    <source>
        <strain evidence="10">DAOMC 236416</strain>
    </source>
</reference>
<dbReference type="InterPro" id="IPR050951">
    <property type="entry name" value="Retrovirus_Pol_polyprotein"/>
</dbReference>
<comment type="caution">
    <text evidence="10">The sequence shown here is derived from an EMBL/GenBank/DDBJ whole genome shotgun (WGS) entry which is preliminary data.</text>
</comment>
<organism evidence="10 11">
    <name type="scientific">Tilletia indica</name>
    <dbReference type="NCBI Taxonomy" id="43049"/>
    <lineage>
        <taxon>Eukaryota</taxon>
        <taxon>Fungi</taxon>
        <taxon>Dikarya</taxon>
        <taxon>Basidiomycota</taxon>
        <taxon>Ustilaginomycotina</taxon>
        <taxon>Exobasidiomycetes</taxon>
        <taxon>Tilletiales</taxon>
        <taxon>Tilletiaceae</taxon>
        <taxon>Tilletia</taxon>
    </lineage>
</organism>
<proteinExistence type="predicted"/>
<dbReference type="Pfam" id="PF17919">
    <property type="entry name" value="RT_RNaseH_2"/>
    <property type="match status" value="1"/>
</dbReference>
<dbReference type="Pfam" id="PF17917">
    <property type="entry name" value="RT_RNaseH"/>
    <property type="match status" value="1"/>
</dbReference>
<feature type="region of interest" description="Disordered" evidence="8">
    <location>
        <begin position="829"/>
        <end position="876"/>
    </location>
</feature>
<dbReference type="Gene3D" id="3.30.70.270">
    <property type="match status" value="2"/>
</dbReference>
<gene>
    <name evidence="10" type="ORF">A4X13_0g7827</name>
</gene>
<evidence type="ECO:0000313" key="11">
    <source>
        <dbReference type="Proteomes" id="UP000077521"/>
    </source>
</evidence>
<dbReference type="SUPFAM" id="SSF53098">
    <property type="entry name" value="Ribonuclease H-like"/>
    <property type="match status" value="1"/>
</dbReference>
<dbReference type="Gene3D" id="3.30.420.10">
    <property type="entry name" value="Ribonuclease H-like superfamily/Ribonuclease H"/>
    <property type="match status" value="1"/>
</dbReference>
<dbReference type="InterPro" id="IPR043128">
    <property type="entry name" value="Rev_trsase/Diguanyl_cyclase"/>
</dbReference>
<evidence type="ECO:0000256" key="3">
    <source>
        <dbReference type="ARBA" id="ARBA00022722"/>
    </source>
</evidence>
<feature type="non-terminal residue" evidence="10">
    <location>
        <position position="1"/>
    </location>
</feature>
<keyword evidence="1" id="KW-0808">Transferase</keyword>
<keyword evidence="4" id="KW-0255">Endonuclease</keyword>
<evidence type="ECO:0000256" key="4">
    <source>
        <dbReference type="ARBA" id="ARBA00022759"/>
    </source>
</evidence>
<dbReference type="InterPro" id="IPR043502">
    <property type="entry name" value="DNA/RNA_pol_sf"/>
</dbReference>
<evidence type="ECO:0000313" key="10">
    <source>
        <dbReference type="EMBL" id="KAE8240394.1"/>
    </source>
</evidence>
<evidence type="ECO:0000256" key="6">
    <source>
        <dbReference type="ARBA" id="ARBA00022918"/>
    </source>
</evidence>
<feature type="domain" description="Reverse transcriptase" evidence="9">
    <location>
        <begin position="151"/>
        <end position="329"/>
    </location>
</feature>
<keyword evidence="5" id="KW-0378">Hydrolase</keyword>
<dbReference type="Pfam" id="PF17921">
    <property type="entry name" value="Integrase_H2C2"/>
    <property type="match status" value="1"/>
</dbReference>